<dbReference type="RefSeq" id="XP_020905478.1">
    <property type="nucleotide sequence ID" value="XM_021049819.2"/>
</dbReference>
<dbReference type="GO" id="GO:0006275">
    <property type="term" value="P:regulation of DNA replication"/>
    <property type="evidence" value="ECO:0007669"/>
    <property type="project" value="InterPro"/>
</dbReference>
<keyword evidence="3 7" id="KW-0235">DNA replication</keyword>
<comment type="subcellular location">
    <subcellularLocation>
        <location evidence="1 6">Nucleus</location>
    </subcellularLocation>
</comment>
<evidence type="ECO:0000259" key="8">
    <source>
        <dbReference type="Pfam" id="PF00705"/>
    </source>
</evidence>
<evidence type="ECO:0000256" key="4">
    <source>
        <dbReference type="ARBA" id="ARBA00023125"/>
    </source>
</evidence>
<organism evidence="10 11">
    <name type="scientific">Exaiptasia diaphana</name>
    <name type="common">Tropical sea anemone</name>
    <name type="synonym">Aiptasia pulchella</name>
    <dbReference type="NCBI Taxonomy" id="2652724"/>
    <lineage>
        <taxon>Eukaryota</taxon>
        <taxon>Metazoa</taxon>
        <taxon>Cnidaria</taxon>
        <taxon>Anthozoa</taxon>
        <taxon>Hexacorallia</taxon>
        <taxon>Actiniaria</taxon>
        <taxon>Aiptasiidae</taxon>
        <taxon>Exaiptasia</taxon>
    </lineage>
</organism>
<dbReference type="GO" id="GO:0006272">
    <property type="term" value="P:leading strand elongation"/>
    <property type="evidence" value="ECO:0007669"/>
    <property type="project" value="TreeGrafter"/>
</dbReference>
<dbReference type="InterPro" id="IPR000730">
    <property type="entry name" value="Pr_cel_nuc_antig"/>
</dbReference>
<dbReference type="GO" id="GO:0043626">
    <property type="term" value="C:PCNA complex"/>
    <property type="evidence" value="ECO:0007669"/>
    <property type="project" value="TreeGrafter"/>
</dbReference>
<dbReference type="NCBIfam" id="TIGR00590">
    <property type="entry name" value="pcna"/>
    <property type="match status" value="1"/>
</dbReference>
<dbReference type="FunFam" id="3.70.10.10:FF:000001">
    <property type="entry name" value="Proliferating cell nuclear antigen"/>
    <property type="match status" value="1"/>
</dbReference>
<evidence type="ECO:0000259" key="9">
    <source>
        <dbReference type="Pfam" id="PF02747"/>
    </source>
</evidence>
<evidence type="ECO:0000256" key="2">
    <source>
        <dbReference type="ARBA" id="ARBA00010462"/>
    </source>
</evidence>
<feature type="domain" description="Proliferating cell nuclear antigen PCNA C-terminal" evidence="9">
    <location>
        <begin position="127"/>
        <end position="254"/>
    </location>
</feature>
<feature type="domain" description="Proliferating cell nuclear antigen PCNA N-terminal" evidence="8">
    <location>
        <begin position="1"/>
        <end position="125"/>
    </location>
</feature>
<name>A0A913XJV7_EXADI</name>
<dbReference type="InterPro" id="IPR022648">
    <property type="entry name" value="Pr_cel_nuc_antig_N"/>
</dbReference>
<dbReference type="Pfam" id="PF02747">
    <property type="entry name" value="PCNA_C"/>
    <property type="match status" value="1"/>
</dbReference>
<accession>A0A913XJV7</accession>
<dbReference type="GO" id="GO:0030337">
    <property type="term" value="F:DNA polymerase processivity factor activity"/>
    <property type="evidence" value="ECO:0007669"/>
    <property type="project" value="InterPro"/>
</dbReference>
<evidence type="ECO:0000313" key="10">
    <source>
        <dbReference type="EnsemblMetazoa" id="XP_020905478.1"/>
    </source>
</evidence>
<dbReference type="InterPro" id="IPR046938">
    <property type="entry name" value="DNA_clamp_sf"/>
</dbReference>
<proteinExistence type="inferred from homology"/>
<dbReference type="InterPro" id="IPR022659">
    <property type="entry name" value="Pr_cel_nuc_antig_CS"/>
</dbReference>
<evidence type="ECO:0000313" key="11">
    <source>
        <dbReference type="Proteomes" id="UP000887567"/>
    </source>
</evidence>
<dbReference type="OMA" id="EMKLINM"/>
<dbReference type="SUPFAM" id="SSF55979">
    <property type="entry name" value="DNA clamp"/>
    <property type="match status" value="2"/>
</dbReference>
<dbReference type="AlphaFoldDB" id="A0A913XJV7"/>
<evidence type="ECO:0000256" key="7">
    <source>
        <dbReference type="RuleBase" id="RU003671"/>
    </source>
</evidence>
<dbReference type="CDD" id="cd00577">
    <property type="entry name" value="PCNA"/>
    <property type="match status" value="1"/>
</dbReference>
<dbReference type="GO" id="GO:0006298">
    <property type="term" value="P:mismatch repair"/>
    <property type="evidence" value="ECO:0007669"/>
    <property type="project" value="TreeGrafter"/>
</dbReference>
<dbReference type="GeneID" id="110243695"/>
<dbReference type="Proteomes" id="UP000887567">
    <property type="component" value="Unplaced"/>
</dbReference>
<reference evidence="10" key="1">
    <citation type="submission" date="2022-11" db="UniProtKB">
        <authorList>
            <consortium name="EnsemblMetazoa"/>
        </authorList>
    </citation>
    <scope>IDENTIFICATION</scope>
</reference>
<dbReference type="Pfam" id="PF00705">
    <property type="entry name" value="PCNA_N"/>
    <property type="match status" value="1"/>
</dbReference>
<sequence>MFEGKLTQGSLLKKIIEAIKDIVGSGNWECSDNGMALQAMDSSHVCLVSLDLKRDAFEPYRCDRNITLGLETTMVSKIVKCAGNDDTITISAEDNGDAVTFLFESPNGEKTSTYTTKMMDIDQDNLGIPEQKYDALVKMPSHEFQRIIRDLSQMGDSVIIACTKDGVSFSVTGDNGSGKILLRQNASVDKSGEQVSIDLQEPVSLTFALRYLGQFTKATPLSSSVSLSLKKDIPLVVEYSFEDVGEIKYYLAPKVDEEEMAADE</sequence>
<dbReference type="PROSITE" id="PS01251">
    <property type="entry name" value="PCNA_1"/>
    <property type="match status" value="1"/>
</dbReference>
<dbReference type="GO" id="GO:0003677">
    <property type="term" value="F:DNA binding"/>
    <property type="evidence" value="ECO:0007669"/>
    <property type="project" value="UniProtKB-KW"/>
</dbReference>
<comment type="similarity">
    <text evidence="2 7">Belongs to the PCNA family.</text>
</comment>
<dbReference type="EnsemblMetazoa" id="XM_021049819.2">
    <property type="protein sequence ID" value="XP_020905478.1"/>
    <property type="gene ID" value="LOC110243695"/>
</dbReference>
<dbReference type="PANTHER" id="PTHR11352">
    <property type="entry name" value="PROLIFERATING CELL NUCLEAR ANTIGEN"/>
    <property type="match status" value="1"/>
</dbReference>
<protein>
    <recommendedName>
        <fullName evidence="6">DNA sliding clamp PCNA</fullName>
    </recommendedName>
</protein>
<evidence type="ECO:0000256" key="6">
    <source>
        <dbReference type="RuleBase" id="RU000641"/>
    </source>
</evidence>
<evidence type="ECO:0000256" key="1">
    <source>
        <dbReference type="ARBA" id="ARBA00004123"/>
    </source>
</evidence>
<keyword evidence="11" id="KW-1185">Reference proteome</keyword>
<dbReference type="PANTHER" id="PTHR11352:SF0">
    <property type="entry name" value="PROLIFERATING CELL NUCLEAR ANTIGEN"/>
    <property type="match status" value="1"/>
</dbReference>
<dbReference type="HAMAP" id="MF_00317">
    <property type="entry name" value="DNApol_clamp_arch"/>
    <property type="match status" value="1"/>
</dbReference>
<evidence type="ECO:0000256" key="5">
    <source>
        <dbReference type="ARBA" id="ARBA00023242"/>
    </source>
</evidence>
<dbReference type="PRINTS" id="PR00339">
    <property type="entry name" value="PCNACYCLIN"/>
</dbReference>
<comment type="function">
    <text evidence="6">This protein is an auxiliary protein of DNA polymerase delta and is involved in the control of eukaryotic DNA replication by increasing the polymerase's processivity during elongation of the leading strand.</text>
</comment>
<keyword evidence="5 6" id="KW-0539">Nucleus</keyword>
<dbReference type="GO" id="GO:0019985">
    <property type="term" value="P:translesion synthesis"/>
    <property type="evidence" value="ECO:0007669"/>
    <property type="project" value="TreeGrafter"/>
</dbReference>
<evidence type="ECO:0000256" key="3">
    <source>
        <dbReference type="ARBA" id="ARBA00022705"/>
    </source>
</evidence>
<dbReference type="OrthoDB" id="534348at2759"/>
<dbReference type="Gene3D" id="3.70.10.10">
    <property type="match status" value="1"/>
</dbReference>
<keyword evidence="4 7" id="KW-0238">DNA-binding</keyword>
<dbReference type="InterPro" id="IPR022649">
    <property type="entry name" value="Pr_cel_nuc_antig_C"/>
</dbReference>
<dbReference type="KEGG" id="epa:110243695"/>